<sequence length="68" mass="6863">MIYALGIDDEEGGAKLKRMIYIYNSIIEKELDLDSGASGGSGSGMPNIGSLIKMLGGGGGGMPGGIDI</sequence>
<proteinExistence type="predicted"/>
<dbReference type="STRING" id="94208.A0A2S4L1L2"/>
<evidence type="ECO:0000313" key="1">
    <source>
        <dbReference type="EMBL" id="POR36324.1"/>
    </source>
</evidence>
<accession>A0A2S4L1L2</accession>
<protein>
    <submittedName>
        <fullName evidence="1">Uncharacterized protein</fullName>
    </submittedName>
</protein>
<comment type="caution">
    <text evidence="1">The sequence shown here is derived from an EMBL/GenBank/DDBJ whole genome shotgun (WGS) entry which is preliminary data.</text>
</comment>
<evidence type="ECO:0000313" key="2">
    <source>
        <dbReference type="Proteomes" id="UP000237481"/>
    </source>
</evidence>
<organism evidence="1 2">
    <name type="scientific">Tolypocladium paradoxum</name>
    <dbReference type="NCBI Taxonomy" id="94208"/>
    <lineage>
        <taxon>Eukaryota</taxon>
        <taxon>Fungi</taxon>
        <taxon>Dikarya</taxon>
        <taxon>Ascomycota</taxon>
        <taxon>Pezizomycotina</taxon>
        <taxon>Sordariomycetes</taxon>
        <taxon>Hypocreomycetidae</taxon>
        <taxon>Hypocreales</taxon>
        <taxon>Ophiocordycipitaceae</taxon>
        <taxon>Tolypocladium</taxon>
    </lineage>
</organism>
<name>A0A2S4L1L2_9HYPO</name>
<gene>
    <name evidence="1" type="ORF">TPAR_03472</name>
</gene>
<reference evidence="1 2" key="1">
    <citation type="submission" date="2018-01" db="EMBL/GenBank/DDBJ databases">
        <title>Harnessing the power of phylogenomics to disentangle the directionality and signatures of interkingdom host jumping in the parasitic fungal genus Tolypocladium.</title>
        <authorList>
            <person name="Quandt C.A."/>
            <person name="Patterson W."/>
            <person name="Spatafora J.W."/>
        </authorList>
    </citation>
    <scope>NUCLEOTIDE SEQUENCE [LARGE SCALE GENOMIC DNA]</scope>
    <source>
        <strain evidence="1 2">NRBC 100945</strain>
    </source>
</reference>
<dbReference type="EMBL" id="PKSG01000338">
    <property type="protein sequence ID" value="POR36324.1"/>
    <property type="molecule type" value="Genomic_DNA"/>
</dbReference>
<dbReference type="Proteomes" id="UP000237481">
    <property type="component" value="Unassembled WGS sequence"/>
</dbReference>
<dbReference type="AlphaFoldDB" id="A0A2S4L1L2"/>
<keyword evidence="2" id="KW-1185">Reference proteome</keyword>